<dbReference type="AlphaFoldDB" id="A0A4R1F528"/>
<dbReference type="CDD" id="cd24050">
    <property type="entry name" value="ASKHA_NBD_ANMK"/>
    <property type="match status" value="1"/>
</dbReference>
<dbReference type="GO" id="GO:0009254">
    <property type="term" value="P:peptidoglycan turnover"/>
    <property type="evidence" value="ECO:0007669"/>
    <property type="project" value="UniProtKB-UniRule"/>
</dbReference>
<comment type="function">
    <text evidence="1">Catalyzes the specific phosphorylation of 1,6-anhydro-N-acetylmuramic acid (anhMurNAc) with the simultaneous cleavage of the 1,6-anhydro ring, generating MurNAc-6-P. Is required for the utilization of anhMurNAc either imported from the medium or derived from its own cell wall murein, and thus plays a role in cell wall recycling.</text>
</comment>
<reference evidence="2 3" key="1">
    <citation type="submission" date="2019-03" db="EMBL/GenBank/DDBJ databases">
        <title>Genomic Encyclopedia of Type Strains, Phase IV (KMG-IV): sequencing the most valuable type-strain genomes for metagenomic binning, comparative biology and taxonomic classification.</title>
        <authorList>
            <person name="Goeker M."/>
        </authorList>
    </citation>
    <scope>NUCLEOTIDE SEQUENCE [LARGE SCALE GENOMIC DNA]</scope>
    <source>
        <strain evidence="2 3">DSM 24830</strain>
    </source>
</reference>
<keyword evidence="1" id="KW-0119">Carbohydrate metabolism</keyword>
<dbReference type="InterPro" id="IPR043129">
    <property type="entry name" value="ATPase_NBD"/>
</dbReference>
<accession>A0A4R1F528</accession>
<dbReference type="GO" id="GO:0005524">
    <property type="term" value="F:ATP binding"/>
    <property type="evidence" value="ECO:0007669"/>
    <property type="project" value="UniProtKB-UniRule"/>
</dbReference>
<dbReference type="Pfam" id="PF03702">
    <property type="entry name" value="AnmK"/>
    <property type="match status" value="1"/>
</dbReference>
<dbReference type="InterPro" id="IPR005338">
    <property type="entry name" value="Anhydro_N_Ac-Mur_kinase"/>
</dbReference>
<dbReference type="GO" id="GO:0097175">
    <property type="term" value="P:1,6-anhydro-N-acetyl-beta-muramic acid catabolic process"/>
    <property type="evidence" value="ECO:0007669"/>
    <property type="project" value="UniProtKB-UniRule"/>
</dbReference>
<dbReference type="PANTHER" id="PTHR30605">
    <property type="entry name" value="ANHYDRO-N-ACETYLMURAMIC ACID KINASE"/>
    <property type="match status" value="1"/>
</dbReference>
<name>A0A4R1F528_9GAMM</name>
<comment type="pathway">
    <text evidence="1">Amino-sugar metabolism; 1,6-anhydro-N-acetylmuramate degradation.</text>
</comment>
<dbReference type="OrthoDB" id="9763949at2"/>
<dbReference type="UniPathway" id="UPA00343"/>
<keyword evidence="1 2" id="KW-0418">Kinase</keyword>
<dbReference type="HAMAP" id="MF_01270">
    <property type="entry name" value="AnhMurNAc_kinase"/>
    <property type="match status" value="1"/>
</dbReference>
<protein>
    <recommendedName>
        <fullName evidence="1">Anhydro-N-acetylmuramic acid kinase</fullName>
        <ecNumber evidence="1">2.7.1.170</ecNumber>
    </recommendedName>
    <alternativeName>
        <fullName evidence="1">AnhMurNAc kinase</fullName>
    </alternativeName>
</protein>
<evidence type="ECO:0000313" key="3">
    <source>
        <dbReference type="Proteomes" id="UP000294887"/>
    </source>
</evidence>
<evidence type="ECO:0000256" key="1">
    <source>
        <dbReference type="HAMAP-Rule" id="MF_01270"/>
    </source>
</evidence>
<organism evidence="2 3">
    <name type="scientific">Cocleimonas flava</name>
    <dbReference type="NCBI Taxonomy" id="634765"/>
    <lineage>
        <taxon>Bacteria</taxon>
        <taxon>Pseudomonadati</taxon>
        <taxon>Pseudomonadota</taxon>
        <taxon>Gammaproteobacteria</taxon>
        <taxon>Thiotrichales</taxon>
        <taxon>Thiotrichaceae</taxon>
        <taxon>Cocleimonas</taxon>
    </lineage>
</organism>
<proteinExistence type="inferred from homology"/>
<dbReference type="GO" id="GO:0006040">
    <property type="term" value="P:amino sugar metabolic process"/>
    <property type="evidence" value="ECO:0007669"/>
    <property type="project" value="InterPro"/>
</dbReference>
<dbReference type="Gene3D" id="3.30.420.40">
    <property type="match status" value="2"/>
</dbReference>
<dbReference type="PANTHER" id="PTHR30605:SF0">
    <property type="entry name" value="ANHYDRO-N-ACETYLMURAMIC ACID KINASE"/>
    <property type="match status" value="1"/>
</dbReference>
<feature type="binding site" evidence="1">
    <location>
        <begin position="13"/>
        <end position="20"/>
    </location>
    <ligand>
        <name>ATP</name>
        <dbReference type="ChEBI" id="CHEBI:30616"/>
    </ligand>
</feature>
<dbReference type="RefSeq" id="WP_131905008.1">
    <property type="nucleotide sequence ID" value="NZ_BAAAFU010000008.1"/>
</dbReference>
<comment type="pathway">
    <text evidence="1">Cell wall biogenesis; peptidoglycan recycling.</text>
</comment>
<comment type="catalytic activity">
    <reaction evidence="1">
        <text>1,6-anhydro-N-acetyl-beta-muramate + ATP + H2O = N-acetyl-D-muramate 6-phosphate + ADP + H(+)</text>
        <dbReference type="Rhea" id="RHEA:24952"/>
        <dbReference type="ChEBI" id="CHEBI:15377"/>
        <dbReference type="ChEBI" id="CHEBI:15378"/>
        <dbReference type="ChEBI" id="CHEBI:30616"/>
        <dbReference type="ChEBI" id="CHEBI:58690"/>
        <dbReference type="ChEBI" id="CHEBI:58722"/>
        <dbReference type="ChEBI" id="CHEBI:456216"/>
        <dbReference type="EC" id="2.7.1.170"/>
    </reaction>
</comment>
<keyword evidence="1" id="KW-0547">Nucleotide-binding</keyword>
<dbReference type="EC" id="2.7.1.170" evidence="1"/>
<dbReference type="GO" id="GO:0016773">
    <property type="term" value="F:phosphotransferase activity, alcohol group as acceptor"/>
    <property type="evidence" value="ECO:0007669"/>
    <property type="project" value="UniProtKB-UniRule"/>
</dbReference>
<keyword evidence="3" id="KW-1185">Reference proteome</keyword>
<comment type="caution">
    <text evidence="2">The sequence shown here is derived from an EMBL/GenBank/DDBJ whole genome shotgun (WGS) entry which is preliminary data.</text>
</comment>
<dbReference type="NCBIfam" id="NF007139">
    <property type="entry name" value="PRK09585.1-3"/>
    <property type="match status" value="1"/>
</dbReference>
<dbReference type="GO" id="GO:0016301">
    <property type="term" value="F:kinase activity"/>
    <property type="evidence" value="ECO:0007669"/>
    <property type="project" value="UniProtKB-KW"/>
</dbReference>
<dbReference type="UniPathway" id="UPA00544"/>
<sequence>MAKIDYYIGLMSGTSLDGVDTVLVGFDQLKPTLIASYVHPIESNLRETLLETIHPEWKGTLVDIGTLNQKLGQLFADASCALIKDKNIDKNTITAIGSHGQTLWHQPLGEHPFSLQLGDASIIAEQTGITTIADFRSRDVAAGGQGAPLVPAFHKELLSHPNKNRVILNVGGISNITILPSSTSPLMASGFDTGPGNGLLDAWISKHQTSSYDKNGDWAKSGSINETLLELLLSEPYFSLPSPKSTGKEFFNLTWLENFIGDQLHQEKPEDIQATLTELTAKSISDNVIDCDELYICGGGTHNSYLIERLKHYLPDTEIDSTAKLGIDPDWMEAMAFAWLAKQAHENKTGNLPLVTGASGERILGAIYPA</sequence>
<keyword evidence="1" id="KW-0067">ATP-binding</keyword>
<keyword evidence="1" id="KW-0808">Transferase</keyword>
<dbReference type="EMBL" id="SMFQ01000002">
    <property type="protein sequence ID" value="TCJ89377.1"/>
    <property type="molecule type" value="Genomic_DNA"/>
</dbReference>
<gene>
    <name evidence="1" type="primary">anmK</name>
    <name evidence="2" type="ORF">EV695_1241</name>
</gene>
<dbReference type="Proteomes" id="UP000294887">
    <property type="component" value="Unassembled WGS sequence"/>
</dbReference>
<dbReference type="SUPFAM" id="SSF53067">
    <property type="entry name" value="Actin-like ATPase domain"/>
    <property type="match status" value="1"/>
</dbReference>
<comment type="similarity">
    <text evidence="1">Belongs to the anhydro-N-acetylmuramic acid kinase family.</text>
</comment>
<evidence type="ECO:0000313" key="2">
    <source>
        <dbReference type="EMBL" id="TCJ89377.1"/>
    </source>
</evidence>